<evidence type="ECO:0000256" key="9">
    <source>
        <dbReference type="ARBA" id="ARBA00023242"/>
    </source>
</evidence>
<evidence type="ECO:0000256" key="6">
    <source>
        <dbReference type="ARBA" id="ARBA00022843"/>
    </source>
</evidence>
<evidence type="ECO:0000256" key="2">
    <source>
        <dbReference type="ARBA" id="ARBA00004173"/>
    </source>
</evidence>
<dbReference type="HOGENOM" id="CLU_029808_2_0_1"/>
<evidence type="ECO:0000256" key="14">
    <source>
        <dbReference type="SAM" id="MobiDB-lite"/>
    </source>
</evidence>
<evidence type="ECO:0000256" key="12">
    <source>
        <dbReference type="ARBA" id="ARBA00093359"/>
    </source>
</evidence>
<evidence type="ECO:0000256" key="13">
    <source>
        <dbReference type="ARBA" id="ARBA00093543"/>
    </source>
</evidence>
<dbReference type="InterPro" id="IPR025927">
    <property type="entry name" value="Znf_KANL2-like"/>
</dbReference>
<dbReference type="InterPro" id="IPR026316">
    <property type="entry name" value="NSL2"/>
</dbReference>
<dbReference type="PANTHER" id="PTHR13453">
    <property type="entry name" value="KAT8 REGULATORY NSL COMPLEX SUBUNIT 2"/>
    <property type="match status" value="1"/>
</dbReference>
<dbReference type="GO" id="GO:0006325">
    <property type="term" value="P:chromatin organization"/>
    <property type="evidence" value="ECO:0007669"/>
    <property type="project" value="UniProtKB-KW"/>
</dbReference>
<dbReference type="STRING" id="7238.B4HZG4"/>
<feature type="compositionally biased region" description="Acidic residues" evidence="14">
    <location>
        <begin position="505"/>
        <end position="521"/>
    </location>
</feature>
<evidence type="ECO:0000256" key="8">
    <source>
        <dbReference type="ARBA" id="ARBA00023128"/>
    </source>
</evidence>
<keyword evidence="7" id="KW-0156">Chromatin regulator</keyword>
<accession>B4HZG4</accession>
<keyword evidence="6" id="KW-0832">Ubl conjugation</keyword>
<evidence type="ECO:0000256" key="4">
    <source>
        <dbReference type="ARBA" id="ARBA00022499"/>
    </source>
</evidence>
<keyword evidence="4" id="KW-1017">Isopeptide bond</keyword>
<evidence type="ECO:0000313" key="17">
    <source>
        <dbReference type="Proteomes" id="UP000001292"/>
    </source>
</evidence>
<keyword evidence="8" id="KW-0496">Mitochondrion</keyword>
<evidence type="ECO:0000256" key="7">
    <source>
        <dbReference type="ARBA" id="ARBA00022853"/>
    </source>
</evidence>
<feature type="region of interest" description="Disordered" evidence="14">
    <location>
        <begin position="590"/>
        <end position="613"/>
    </location>
</feature>
<evidence type="ECO:0000313" key="16">
    <source>
        <dbReference type="EMBL" id="EDW53421.1"/>
    </source>
</evidence>
<dbReference type="AlphaFoldDB" id="B4HZG4"/>
<organism evidence="17">
    <name type="scientific">Drosophila sechellia</name>
    <name type="common">Fruit fly</name>
    <dbReference type="NCBI Taxonomy" id="7238"/>
    <lineage>
        <taxon>Eukaryota</taxon>
        <taxon>Metazoa</taxon>
        <taxon>Ecdysozoa</taxon>
        <taxon>Arthropoda</taxon>
        <taxon>Hexapoda</taxon>
        <taxon>Insecta</taxon>
        <taxon>Pterygota</taxon>
        <taxon>Neoptera</taxon>
        <taxon>Endopterygota</taxon>
        <taxon>Diptera</taxon>
        <taxon>Brachycera</taxon>
        <taxon>Muscomorpha</taxon>
        <taxon>Ephydroidea</taxon>
        <taxon>Drosophilidae</taxon>
        <taxon>Drosophila</taxon>
        <taxon>Sophophora</taxon>
    </lineage>
</organism>
<evidence type="ECO:0000259" key="15">
    <source>
        <dbReference type="Pfam" id="PF13891"/>
    </source>
</evidence>
<comment type="subunit">
    <text evidence="13">Component of the NSL complex at least composed of KAT8/MOF, KANSL1, KANSL2, KANSL3, MCRS1, PHF20, OGT1/OGT, WDR5 and HCFC1.</text>
</comment>
<evidence type="ECO:0000256" key="3">
    <source>
        <dbReference type="ARBA" id="ARBA00015508"/>
    </source>
</evidence>
<evidence type="ECO:0000256" key="1">
    <source>
        <dbReference type="ARBA" id="ARBA00004123"/>
    </source>
</evidence>
<keyword evidence="9" id="KW-0539">Nucleus</keyword>
<keyword evidence="17" id="KW-1185">Reference proteome</keyword>
<dbReference type="GO" id="GO:0044545">
    <property type="term" value="C:NSL complex"/>
    <property type="evidence" value="ECO:0007669"/>
    <property type="project" value="EnsemblMetazoa"/>
</dbReference>
<dbReference type="PhylomeDB" id="B4HZG4"/>
<keyword evidence="5" id="KW-0597">Phosphoprotein</keyword>
<dbReference type="Proteomes" id="UP000001292">
    <property type="component" value="Unassembled WGS sequence"/>
</dbReference>
<feature type="compositionally biased region" description="Basic and acidic residues" evidence="14">
    <location>
        <begin position="627"/>
        <end position="646"/>
    </location>
</feature>
<dbReference type="Pfam" id="PF13891">
    <property type="entry name" value="zf-C3HC3H_KANSL2"/>
    <property type="match status" value="2"/>
</dbReference>
<dbReference type="GO" id="GO:0005739">
    <property type="term" value="C:mitochondrion"/>
    <property type="evidence" value="ECO:0007669"/>
    <property type="project" value="UniProtKB-SubCell"/>
</dbReference>
<feature type="region of interest" description="Disordered" evidence="14">
    <location>
        <begin position="505"/>
        <end position="532"/>
    </location>
</feature>
<dbReference type="GO" id="GO:0005634">
    <property type="term" value="C:nucleus"/>
    <property type="evidence" value="ECO:0007669"/>
    <property type="project" value="UniProtKB-SubCell"/>
</dbReference>
<evidence type="ECO:0000256" key="5">
    <source>
        <dbReference type="ARBA" id="ARBA00022553"/>
    </source>
</evidence>
<sequence>MSSFSPNQLRQCARFTGTPCTPDKEHQLREQIHSELAKIKYCANPTYECSLMRIEGYEYCIRHILRDPRSNFRQCSHVYSNGRKCINAVAKYDNKKELILTTLCFEHNRQTQLQKTHMNVGRIRSRVETNETLLHSLSSHINVEDIKPEVTKIERDEDEIDVVSPHVTPFVTQDHRNSIGHVVESSRKRRRILDYASDSSSNDADPPCLRNTAQDIEFYESDYESIDSEDDDPLKHAGVFTRAEAVKIAETKLIKLQGLYREQISYLQNVLKQRRRKYLHDIRRERELYCSIHDQLKDTPHERKLYEQLKALNSYHRRQGVEAVLYKKLKEKRARDAMYAAKSSSNPKCVFTEGGVKCGERTLPCCKHCRKHILEDKRQVLFRACGVERSGVVCQEPVASILEDSTCVLHLTVAPAKRQYIQKFYEVPSTPPVESIFAAGRGLDNFVGEDPRNEQQPEGDDLLDFANGIFDFDLDGVDDLANSLDDDYAMFLDMDSDLGLAIEDDGVESDPVDLGLEEEADGGSNDSVGPAESQAQDNLIADNFELEEPSVQDNNELNFDIDESESNVNEVLRLLEGIEHMPWFDKCESETEEEETQSASLISTIKKEEDPSDKLLTSQVLNVTTAHGEDNKGDVKPREYAKQIYN</sequence>
<dbReference type="PANTHER" id="PTHR13453:SF1">
    <property type="entry name" value="KAT8 REGULATORY NSL COMPLEX SUBUNIT 2"/>
    <property type="match status" value="1"/>
</dbReference>
<comment type="function">
    <text evidence="12">Non-catalytic component of the NSL histone acetyltransferase complex, a multiprotein complex that mediates histone H4 acetylation at 'Lys-5'- and 'Lys-8' (H4K5ac and H4K8ac) at transcription start sites and promotes transcription initiation. Required for NSL complex stability and for transcription of intraciliary transport genes in both ciliated and non-ciliated cells by regulating histone H4 acetylation at 'Lys-5'- and 'Lys-12' (H4K5ac and H4K12ac). This is necessary for cilium assembly in ciliated cells and for organization of the microtubule cytoskeleton in non-ciliated cells. Required within the NSL complex to maintain nuclear architecture stability by promoting KAT8-mediated acetylation of lamin LMNA.</text>
</comment>
<gene>
    <name evidence="16" type="primary">Dsec\GM12214</name>
    <name evidence="16" type="ORF">Dsec_GM12214</name>
</gene>
<proteinExistence type="predicted"/>
<comment type="subcellular location">
    <subcellularLocation>
        <location evidence="2">Mitochondrion</location>
    </subcellularLocation>
    <subcellularLocation>
        <location evidence="1">Nucleus</location>
    </subcellularLocation>
</comment>
<dbReference type="OMA" id="EGHEFCI"/>
<feature type="domain" description="KANL2-like probable zinc-finger" evidence="15">
    <location>
        <begin position="355"/>
        <end position="410"/>
    </location>
</feature>
<feature type="region of interest" description="Disordered" evidence="14">
    <location>
        <begin position="625"/>
        <end position="646"/>
    </location>
</feature>
<feature type="domain" description="KANL2-like probable zinc-finger" evidence="15">
    <location>
        <begin position="42"/>
        <end position="108"/>
    </location>
</feature>
<dbReference type="EMBL" id="CH480819">
    <property type="protein sequence ID" value="EDW53421.1"/>
    <property type="molecule type" value="Genomic_DNA"/>
</dbReference>
<name>B4HZG4_DROSE</name>
<protein>
    <recommendedName>
        <fullName evidence="3">KAT8 regulatory NSL complex subunit 2</fullName>
    </recommendedName>
    <alternativeName>
        <fullName evidence="11">NSL complex protein NSL2</fullName>
    </alternativeName>
    <alternativeName>
        <fullName evidence="10">Non-specific lethal 2 homolog</fullName>
    </alternativeName>
</protein>
<evidence type="ECO:0000256" key="10">
    <source>
        <dbReference type="ARBA" id="ARBA00032947"/>
    </source>
</evidence>
<reference evidence="16 17" key="1">
    <citation type="journal article" date="2007" name="Nature">
        <title>Evolution of genes and genomes on the Drosophila phylogeny.</title>
        <authorList>
            <consortium name="Drosophila 12 Genomes Consortium"/>
            <person name="Clark A.G."/>
            <person name="Eisen M.B."/>
            <person name="Smith D.R."/>
            <person name="Bergman C.M."/>
            <person name="Oliver B."/>
            <person name="Markow T.A."/>
            <person name="Kaufman T.C."/>
            <person name="Kellis M."/>
            <person name="Gelbart W."/>
            <person name="Iyer V.N."/>
            <person name="Pollard D.A."/>
            <person name="Sackton T.B."/>
            <person name="Larracuente A.M."/>
            <person name="Singh N.D."/>
            <person name="Abad J.P."/>
            <person name="Abt D.N."/>
            <person name="Adryan B."/>
            <person name="Aguade M."/>
            <person name="Akashi H."/>
            <person name="Anderson W.W."/>
            <person name="Aquadro C.F."/>
            <person name="Ardell D.H."/>
            <person name="Arguello R."/>
            <person name="Artieri C.G."/>
            <person name="Barbash D.A."/>
            <person name="Barker D."/>
            <person name="Barsanti P."/>
            <person name="Batterham P."/>
            <person name="Batzoglou S."/>
            <person name="Begun D."/>
            <person name="Bhutkar A."/>
            <person name="Blanco E."/>
            <person name="Bosak S.A."/>
            <person name="Bradley R.K."/>
            <person name="Brand A.D."/>
            <person name="Brent M.R."/>
            <person name="Brooks A.N."/>
            <person name="Brown R.H."/>
            <person name="Butlin R.K."/>
            <person name="Caggese C."/>
            <person name="Calvi B.R."/>
            <person name="Bernardo de Carvalho A."/>
            <person name="Caspi A."/>
            <person name="Castrezana S."/>
            <person name="Celniker S.E."/>
            <person name="Chang J.L."/>
            <person name="Chapple C."/>
            <person name="Chatterji S."/>
            <person name="Chinwalla A."/>
            <person name="Civetta A."/>
            <person name="Clifton S.W."/>
            <person name="Comeron J.M."/>
            <person name="Costello J.C."/>
            <person name="Coyne J.A."/>
            <person name="Daub J."/>
            <person name="David R.G."/>
            <person name="Delcher A.L."/>
            <person name="Delehaunty K."/>
            <person name="Do C.B."/>
            <person name="Ebling H."/>
            <person name="Edwards K."/>
            <person name="Eickbush T."/>
            <person name="Evans J.D."/>
            <person name="Filipski A."/>
            <person name="Findeiss S."/>
            <person name="Freyhult E."/>
            <person name="Fulton L."/>
            <person name="Fulton R."/>
            <person name="Garcia A.C."/>
            <person name="Gardiner A."/>
            <person name="Garfield D.A."/>
            <person name="Garvin B.E."/>
            <person name="Gibson G."/>
            <person name="Gilbert D."/>
            <person name="Gnerre S."/>
            <person name="Godfrey J."/>
            <person name="Good R."/>
            <person name="Gotea V."/>
            <person name="Gravely B."/>
            <person name="Greenberg A.J."/>
            <person name="Griffiths-Jones S."/>
            <person name="Gross S."/>
            <person name="Guigo R."/>
            <person name="Gustafson E.A."/>
            <person name="Haerty W."/>
            <person name="Hahn M.W."/>
            <person name="Halligan D.L."/>
            <person name="Halpern A.L."/>
            <person name="Halter G.M."/>
            <person name="Han M.V."/>
            <person name="Heger A."/>
            <person name="Hillier L."/>
            <person name="Hinrichs A.S."/>
            <person name="Holmes I."/>
            <person name="Hoskins R.A."/>
            <person name="Hubisz M.J."/>
            <person name="Hultmark D."/>
            <person name="Huntley M.A."/>
            <person name="Jaffe D.B."/>
            <person name="Jagadeeshan S."/>
            <person name="Jeck W.R."/>
            <person name="Johnson J."/>
            <person name="Jones C.D."/>
            <person name="Jordan W.C."/>
            <person name="Karpen G.H."/>
            <person name="Kataoka E."/>
            <person name="Keightley P.D."/>
            <person name="Kheradpour P."/>
            <person name="Kirkness E.F."/>
            <person name="Koerich L.B."/>
            <person name="Kristiansen K."/>
            <person name="Kudrna D."/>
            <person name="Kulathinal R.J."/>
            <person name="Kumar S."/>
            <person name="Kwok R."/>
            <person name="Lander E."/>
            <person name="Langley C.H."/>
            <person name="Lapoint R."/>
            <person name="Lazzaro B.P."/>
            <person name="Lee S.J."/>
            <person name="Levesque L."/>
            <person name="Li R."/>
            <person name="Lin C.F."/>
            <person name="Lin M.F."/>
            <person name="Lindblad-Toh K."/>
            <person name="Llopart A."/>
            <person name="Long M."/>
            <person name="Low L."/>
            <person name="Lozovsky E."/>
            <person name="Lu J."/>
            <person name="Luo M."/>
            <person name="Machado C.A."/>
            <person name="Makalowski W."/>
            <person name="Marzo M."/>
            <person name="Matsuda M."/>
            <person name="Matzkin L."/>
            <person name="McAllister B."/>
            <person name="McBride C.S."/>
            <person name="McKernan B."/>
            <person name="McKernan K."/>
            <person name="Mendez-Lago M."/>
            <person name="Minx P."/>
            <person name="Mollenhauer M.U."/>
            <person name="Montooth K."/>
            <person name="Mount S.M."/>
            <person name="Mu X."/>
            <person name="Myers E."/>
            <person name="Negre B."/>
            <person name="Newfeld S."/>
            <person name="Nielsen R."/>
            <person name="Noor M.A."/>
            <person name="O'Grady P."/>
            <person name="Pachter L."/>
            <person name="Papaceit M."/>
            <person name="Parisi M.J."/>
            <person name="Parisi M."/>
            <person name="Parts L."/>
            <person name="Pedersen J.S."/>
            <person name="Pesole G."/>
            <person name="Phillippy A.M."/>
            <person name="Ponting C.P."/>
            <person name="Pop M."/>
            <person name="Porcelli D."/>
            <person name="Powell J.R."/>
            <person name="Prohaska S."/>
            <person name="Pruitt K."/>
            <person name="Puig M."/>
            <person name="Quesneville H."/>
            <person name="Ram K.R."/>
            <person name="Rand D."/>
            <person name="Rasmussen M.D."/>
            <person name="Reed L.K."/>
            <person name="Reenan R."/>
            <person name="Reily A."/>
            <person name="Remington K.A."/>
            <person name="Rieger T.T."/>
            <person name="Ritchie M.G."/>
            <person name="Robin C."/>
            <person name="Rogers Y.H."/>
            <person name="Rohde C."/>
            <person name="Rozas J."/>
            <person name="Rubenfield M.J."/>
            <person name="Ruiz A."/>
            <person name="Russo S."/>
            <person name="Salzberg S.L."/>
            <person name="Sanchez-Gracia A."/>
            <person name="Saranga D.J."/>
            <person name="Sato H."/>
            <person name="Schaeffer S.W."/>
            <person name="Schatz M.C."/>
            <person name="Schlenke T."/>
            <person name="Schwartz R."/>
            <person name="Segarra C."/>
            <person name="Singh R.S."/>
            <person name="Sirot L."/>
            <person name="Sirota M."/>
            <person name="Sisneros N.B."/>
            <person name="Smith C.D."/>
            <person name="Smith T.F."/>
            <person name="Spieth J."/>
            <person name="Stage D.E."/>
            <person name="Stark A."/>
            <person name="Stephan W."/>
            <person name="Strausberg R.L."/>
            <person name="Strempel S."/>
            <person name="Sturgill D."/>
            <person name="Sutton G."/>
            <person name="Sutton G.G."/>
            <person name="Tao W."/>
            <person name="Teichmann S."/>
            <person name="Tobari Y.N."/>
            <person name="Tomimura Y."/>
            <person name="Tsolas J.M."/>
            <person name="Valente V.L."/>
            <person name="Venter E."/>
            <person name="Venter J.C."/>
            <person name="Vicario S."/>
            <person name="Vieira F.G."/>
            <person name="Vilella A.J."/>
            <person name="Villasante A."/>
            <person name="Walenz B."/>
            <person name="Wang J."/>
            <person name="Wasserman M."/>
            <person name="Watts T."/>
            <person name="Wilson D."/>
            <person name="Wilson R.K."/>
            <person name="Wing R.A."/>
            <person name="Wolfner M.F."/>
            <person name="Wong A."/>
            <person name="Wong G.K."/>
            <person name="Wu C.I."/>
            <person name="Wu G."/>
            <person name="Yamamoto D."/>
            <person name="Yang H.P."/>
            <person name="Yang S.P."/>
            <person name="Yorke J.A."/>
            <person name="Yoshida K."/>
            <person name="Zdobnov E."/>
            <person name="Zhang P."/>
            <person name="Zhang Y."/>
            <person name="Zimin A.V."/>
            <person name="Baldwin J."/>
            <person name="Abdouelleil A."/>
            <person name="Abdulkadir J."/>
            <person name="Abebe A."/>
            <person name="Abera B."/>
            <person name="Abreu J."/>
            <person name="Acer S.C."/>
            <person name="Aftuck L."/>
            <person name="Alexander A."/>
            <person name="An P."/>
            <person name="Anderson E."/>
            <person name="Anderson S."/>
            <person name="Arachi H."/>
            <person name="Azer M."/>
            <person name="Bachantsang P."/>
            <person name="Barry A."/>
            <person name="Bayul T."/>
            <person name="Berlin A."/>
            <person name="Bessette D."/>
            <person name="Bloom T."/>
            <person name="Blye J."/>
            <person name="Boguslavskiy L."/>
            <person name="Bonnet C."/>
            <person name="Boukhgalter B."/>
            <person name="Bourzgui I."/>
            <person name="Brown A."/>
            <person name="Cahill P."/>
            <person name="Channer S."/>
            <person name="Cheshatsang Y."/>
            <person name="Chuda L."/>
            <person name="Citroen M."/>
            <person name="Collymore A."/>
            <person name="Cooke P."/>
            <person name="Costello M."/>
            <person name="D'Aco K."/>
            <person name="Daza R."/>
            <person name="De Haan G."/>
            <person name="DeGray S."/>
            <person name="DeMaso C."/>
            <person name="Dhargay N."/>
            <person name="Dooley K."/>
            <person name="Dooley E."/>
            <person name="Doricent M."/>
            <person name="Dorje P."/>
            <person name="Dorjee K."/>
            <person name="Dupes A."/>
            <person name="Elong R."/>
            <person name="Falk J."/>
            <person name="Farina A."/>
            <person name="Faro S."/>
            <person name="Ferguson D."/>
            <person name="Fisher S."/>
            <person name="Foley C.D."/>
            <person name="Franke A."/>
            <person name="Friedrich D."/>
            <person name="Gadbois L."/>
            <person name="Gearin G."/>
            <person name="Gearin C.R."/>
            <person name="Giannoukos G."/>
            <person name="Goode T."/>
            <person name="Graham J."/>
            <person name="Grandbois E."/>
            <person name="Grewal S."/>
            <person name="Gyaltsen K."/>
            <person name="Hafez N."/>
            <person name="Hagos B."/>
            <person name="Hall J."/>
            <person name="Henson C."/>
            <person name="Hollinger A."/>
            <person name="Honan T."/>
            <person name="Huard M.D."/>
            <person name="Hughes L."/>
            <person name="Hurhula B."/>
            <person name="Husby M.E."/>
            <person name="Kamat A."/>
            <person name="Kanga B."/>
            <person name="Kashin S."/>
            <person name="Khazanovich D."/>
            <person name="Kisner P."/>
            <person name="Lance K."/>
            <person name="Lara M."/>
            <person name="Lee W."/>
            <person name="Lennon N."/>
            <person name="Letendre F."/>
            <person name="LeVine R."/>
            <person name="Lipovsky A."/>
            <person name="Liu X."/>
            <person name="Liu J."/>
            <person name="Liu S."/>
            <person name="Lokyitsang T."/>
            <person name="Lokyitsang Y."/>
            <person name="Lubonja R."/>
            <person name="Lui A."/>
            <person name="MacDonald P."/>
            <person name="Magnisalis V."/>
            <person name="Maru K."/>
            <person name="Matthews C."/>
            <person name="McCusker W."/>
            <person name="McDonough S."/>
            <person name="Mehta T."/>
            <person name="Meldrim J."/>
            <person name="Meneus L."/>
            <person name="Mihai O."/>
            <person name="Mihalev A."/>
            <person name="Mihova T."/>
            <person name="Mittelman R."/>
            <person name="Mlenga V."/>
            <person name="Montmayeur A."/>
            <person name="Mulrain L."/>
            <person name="Navidi A."/>
            <person name="Naylor J."/>
            <person name="Negash T."/>
            <person name="Nguyen T."/>
            <person name="Nguyen N."/>
            <person name="Nicol R."/>
            <person name="Norbu C."/>
            <person name="Norbu N."/>
            <person name="Novod N."/>
            <person name="O'Neill B."/>
            <person name="Osman S."/>
            <person name="Markiewicz E."/>
            <person name="Oyono O.L."/>
            <person name="Patti C."/>
            <person name="Phunkhang P."/>
            <person name="Pierre F."/>
            <person name="Priest M."/>
            <person name="Raghuraman S."/>
            <person name="Rege F."/>
            <person name="Reyes R."/>
            <person name="Rise C."/>
            <person name="Rogov P."/>
            <person name="Ross K."/>
            <person name="Ryan E."/>
            <person name="Settipalli S."/>
            <person name="Shea T."/>
            <person name="Sherpa N."/>
            <person name="Shi L."/>
            <person name="Shih D."/>
            <person name="Sparrow T."/>
            <person name="Spaulding J."/>
            <person name="Stalker J."/>
            <person name="Stange-Thomann N."/>
            <person name="Stavropoulos S."/>
            <person name="Stone C."/>
            <person name="Strader C."/>
            <person name="Tesfaye S."/>
            <person name="Thomson T."/>
            <person name="Thoulutsang Y."/>
            <person name="Thoulutsang D."/>
            <person name="Topham K."/>
            <person name="Topping I."/>
            <person name="Tsamla T."/>
            <person name="Vassiliev H."/>
            <person name="Vo A."/>
            <person name="Wangchuk T."/>
            <person name="Wangdi T."/>
            <person name="Weiand M."/>
            <person name="Wilkinson J."/>
            <person name="Wilson A."/>
            <person name="Yadav S."/>
            <person name="Young G."/>
            <person name="Yu Q."/>
            <person name="Zembek L."/>
            <person name="Zhong D."/>
            <person name="Zimmer A."/>
            <person name="Zwirko Z."/>
            <person name="Jaffe D.B."/>
            <person name="Alvarez P."/>
            <person name="Brockman W."/>
            <person name="Butler J."/>
            <person name="Chin C."/>
            <person name="Gnerre S."/>
            <person name="Grabherr M."/>
            <person name="Kleber M."/>
            <person name="Mauceli E."/>
            <person name="MacCallum I."/>
        </authorList>
    </citation>
    <scope>NUCLEOTIDE SEQUENCE [LARGE SCALE GENOMIC DNA]</scope>
    <source>
        <strain evidence="17">Rob3c / Tucson 14021-0248.25</strain>
    </source>
</reference>
<evidence type="ECO:0000256" key="11">
    <source>
        <dbReference type="ARBA" id="ARBA00033378"/>
    </source>
</evidence>